<name>I2H109_HENB6</name>
<dbReference type="PANTHER" id="PTHR16027:SF6">
    <property type="entry name" value="DILUTE DOMAIN-CONTAINING PROTEIN"/>
    <property type="match status" value="1"/>
</dbReference>
<keyword evidence="4" id="KW-1185">Reference proteome</keyword>
<feature type="compositionally biased region" description="Polar residues" evidence="1">
    <location>
        <begin position="326"/>
        <end position="353"/>
    </location>
</feature>
<dbReference type="SMART" id="SM01132">
    <property type="entry name" value="DIL"/>
    <property type="match status" value="1"/>
</dbReference>
<organism evidence="3 4">
    <name type="scientific">Henningerozyma blattae (strain ATCC 34711 / CBS 6284 / DSM 70876 / NBRC 10599 / NRRL Y-10934 / UCD 77-7)</name>
    <name type="common">Yeast</name>
    <name type="synonym">Tetrapisispora blattae</name>
    <dbReference type="NCBI Taxonomy" id="1071380"/>
    <lineage>
        <taxon>Eukaryota</taxon>
        <taxon>Fungi</taxon>
        <taxon>Dikarya</taxon>
        <taxon>Ascomycota</taxon>
        <taxon>Saccharomycotina</taxon>
        <taxon>Saccharomycetes</taxon>
        <taxon>Saccharomycetales</taxon>
        <taxon>Saccharomycetaceae</taxon>
        <taxon>Henningerozyma</taxon>
    </lineage>
</organism>
<feature type="domain" description="Dilute" evidence="2">
    <location>
        <begin position="175"/>
        <end position="605"/>
    </location>
</feature>
<dbReference type="AlphaFoldDB" id="I2H109"/>
<gene>
    <name evidence="3" type="primary">TBLA0C02510</name>
    <name evidence="3" type="ORF">TBLA_0C02510</name>
</gene>
<feature type="compositionally biased region" description="Polar residues" evidence="1">
    <location>
        <begin position="669"/>
        <end position="684"/>
    </location>
</feature>
<dbReference type="PROSITE" id="PS51126">
    <property type="entry name" value="DILUTE"/>
    <property type="match status" value="1"/>
</dbReference>
<proteinExistence type="predicted"/>
<dbReference type="HOGENOM" id="CLU_019651_0_0_1"/>
<dbReference type="Pfam" id="PF01843">
    <property type="entry name" value="DIL"/>
    <property type="match status" value="1"/>
</dbReference>
<dbReference type="GO" id="GO:0051020">
    <property type="term" value="F:GTPase binding"/>
    <property type="evidence" value="ECO:0007669"/>
    <property type="project" value="TreeGrafter"/>
</dbReference>
<dbReference type="KEGG" id="tbl:TBLA_0C02510"/>
<reference evidence="3 4" key="1">
    <citation type="journal article" date="2011" name="Proc. Natl. Acad. Sci. U.S.A.">
        <title>Evolutionary erosion of yeast sex chromosomes by mating-type switching accidents.</title>
        <authorList>
            <person name="Gordon J.L."/>
            <person name="Armisen D."/>
            <person name="Proux-Wera E."/>
            <person name="Oheigeartaigh S.S."/>
            <person name="Byrne K.P."/>
            <person name="Wolfe K.H."/>
        </authorList>
    </citation>
    <scope>NUCLEOTIDE SEQUENCE [LARGE SCALE GENOMIC DNA]</scope>
    <source>
        <strain evidence="4">ATCC 34711 / CBS 6284 / DSM 70876 / NBRC 10599 / NRRL Y-10934 / UCD 77-7</strain>
    </source>
</reference>
<feature type="compositionally biased region" description="Acidic residues" evidence="1">
    <location>
        <begin position="733"/>
        <end position="761"/>
    </location>
</feature>
<dbReference type="OrthoDB" id="426293at2759"/>
<evidence type="ECO:0000313" key="4">
    <source>
        <dbReference type="Proteomes" id="UP000002866"/>
    </source>
</evidence>
<feature type="compositionally biased region" description="Low complexity" evidence="1">
    <location>
        <begin position="654"/>
        <end position="668"/>
    </location>
</feature>
<dbReference type="InterPro" id="IPR052072">
    <property type="entry name" value="Vascular_dev_regulator"/>
</dbReference>
<evidence type="ECO:0000259" key="2">
    <source>
        <dbReference type="PROSITE" id="PS51126"/>
    </source>
</evidence>
<dbReference type="InterPro" id="IPR002710">
    <property type="entry name" value="Dilute_dom"/>
</dbReference>
<sequence>MSNLFDTSNIDIDPWNDNSVSGKIKKKIATDILNNVIDDTKEKLNINHNLLDNFNENFNDDILENINMHIAGVSLDKDPTTTTTTLNNTSNTDMEPLSNDYSFEKFNFEKLISYQYLEFADFDLNELLKLLISLPARYPHKTTYPAALLYQCIRYADHKKNSKPLVEQLINLSFTKILSHITFTSTQLNQQSSNSNSNSNATANSGGDIVSLSYWLGCLSFLFYYLVKDQDFFKRYPSILQEFITTIQSIMIQLTSSIHSRILPTLDKTILAYTSIEDVKYTLYKNDWNFFKKRKQLNKENKDPKENKELKENNKENNNTETLPTDTASDSTENLSTNEDPTPRNSINTSIDQASTSSNFDASVINHLKPPSFEEQMKPSPIKIVQIFGALSYVLNLHDIHPIFKQQCLSMSINWFANSLFNIILKDKFKTINHHTKKMKLLSRSRAIQVRLNLSTLETWIINNDINIEKPLLIDDFMWQNYPYTLINDITNITNQNEFFQLKNITTYKPLKDNDYNYSTDNSLFYYQHFFKIAQFHLKPLFQLLQWLQVATTLKDEEELKNTINLLSSLTPAQLLKSIDKYNYELNEHKFKSSLRKKLSNLVKSKDNPSNFAKNSITYLPERIIPDLVLPTIQDLTNVYSPNLANSQKQISSNNNFINSNSNSNSNSPVPLQQSDFNGPLNNNSDDKIITEEDIYNYQPFLPAEIQDEVFEIHDNNLKKRQHNDYHANNTLQDEEDEDEETEDREGNDESADQDNDINDEDSNKEQIDEEHPENNNSTTNNNDNIGGDDYFKDFNLPSSSVNQPSWSSNTEIEANPW</sequence>
<dbReference type="RefSeq" id="XP_004179580.1">
    <property type="nucleotide sequence ID" value="XM_004179532.1"/>
</dbReference>
<dbReference type="OMA" id="SIEHYSY"/>
<dbReference type="GeneID" id="14495041"/>
<feature type="region of interest" description="Disordered" evidence="1">
    <location>
        <begin position="299"/>
        <end position="353"/>
    </location>
</feature>
<feature type="region of interest" description="Disordered" evidence="1">
    <location>
        <begin position="722"/>
        <end position="818"/>
    </location>
</feature>
<dbReference type="EMBL" id="HE806318">
    <property type="protein sequence ID" value="CCH60061.1"/>
    <property type="molecule type" value="Genomic_DNA"/>
</dbReference>
<dbReference type="Proteomes" id="UP000002866">
    <property type="component" value="Chromosome 3"/>
</dbReference>
<accession>I2H109</accession>
<dbReference type="FunCoup" id="I2H109">
    <property type="interactions" value="29"/>
</dbReference>
<feature type="compositionally biased region" description="Low complexity" evidence="1">
    <location>
        <begin position="775"/>
        <end position="785"/>
    </location>
</feature>
<evidence type="ECO:0000256" key="1">
    <source>
        <dbReference type="SAM" id="MobiDB-lite"/>
    </source>
</evidence>
<dbReference type="eggNOG" id="ENOG502QRMC">
    <property type="taxonomic scope" value="Eukaryota"/>
</dbReference>
<protein>
    <recommendedName>
        <fullName evidence="2">Dilute domain-containing protein</fullName>
    </recommendedName>
</protein>
<feature type="compositionally biased region" description="Low complexity" evidence="1">
    <location>
        <begin position="798"/>
        <end position="810"/>
    </location>
</feature>
<dbReference type="InParanoid" id="I2H109"/>
<feature type="compositionally biased region" description="Basic and acidic residues" evidence="1">
    <location>
        <begin position="299"/>
        <end position="315"/>
    </location>
</feature>
<dbReference type="STRING" id="1071380.I2H109"/>
<feature type="compositionally biased region" description="Low complexity" evidence="1">
    <location>
        <begin position="316"/>
        <end position="325"/>
    </location>
</feature>
<dbReference type="PANTHER" id="PTHR16027">
    <property type="entry name" value="DILUTE DOMAIN-CONTAINING PROTEIN YPR089W"/>
    <property type="match status" value="1"/>
</dbReference>
<evidence type="ECO:0000313" key="3">
    <source>
        <dbReference type="EMBL" id="CCH60061.1"/>
    </source>
</evidence>
<feature type="region of interest" description="Disordered" evidence="1">
    <location>
        <begin position="654"/>
        <end position="686"/>
    </location>
</feature>